<dbReference type="Proteomes" id="UP000317289">
    <property type="component" value="Unassembled WGS sequence"/>
</dbReference>
<dbReference type="Gene3D" id="3.40.50.720">
    <property type="entry name" value="NAD(P)-binding Rossmann-like Domain"/>
    <property type="match status" value="1"/>
</dbReference>
<accession>A0A521DLL2</accession>
<dbReference type="AlphaFoldDB" id="A0A521DLL2"/>
<evidence type="ECO:0000259" key="2">
    <source>
        <dbReference type="Pfam" id="PF03807"/>
    </source>
</evidence>
<evidence type="ECO:0000313" key="5">
    <source>
        <dbReference type="Proteomes" id="UP000317289"/>
    </source>
</evidence>
<evidence type="ECO:0000313" key="6">
    <source>
        <dbReference type="Proteomes" id="UP000468990"/>
    </source>
</evidence>
<dbReference type="RefSeq" id="WP_142451024.1">
    <property type="nucleotide sequence ID" value="NZ_FXTA01000003.1"/>
</dbReference>
<reference evidence="4 5" key="1">
    <citation type="submission" date="2017-05" db="EMBL/GenBank/DDBJ databases">
        <authorList>
            <person name="Varghese N."/>
            <person name="Submissions S."/>
        </authorList>
    </citation>
    <scope>NUCLEOTIDE SEQUENCE [LARGE SCALE GENOMIC DNA]</scope>
    <source>
        <strain evidence="4 5">DSM 19382</strain>
    </source>
</reference>
<dbReference type="Pfam" id="PF03807">
    <property type="entry name" value="F420_oxidored"/>
    <property type="match status" value="1"/>
</dbReference>
<keyword evidence="6" id="KW-1185">Reference proteome</keyword>
<dbReference type="EMBL" id="FXTA01000003">
    <property type="protein sequence ID" value="SMO72518.1"/>
    <property type="molecule type" value="Genomic_DNA"/>
</dbReference>
<evidence type="ECO:0000313" key="4">
    <source>
        <dbReference type="EMBL" id="SMO72518.1"/>
    </source>
</evidence>
<feature type="domain" description="Pyrroline-5-carboxylate reductase catalytic N-terminal" evidence="2">
    <location>
        <begin position="2"/>
        <end position="92"/>
    </location>
</feature>
<protein>
    <recommendedName>
        <fullName evidence="2">Pyrroline-5-carboxylate reductase catalytic N-terminal domain-containing protein</fullName>
    </recommendedName>
</protein>
<sequence length="186" mass="20578">MKIGFIGVCSTTMELAARAAKSGHQVLISHTKNNCHARDLVGMMEGKVKLVSKKEAAKAKMLVLFIPREDIQVFLSDLPDMTEKILVHANNPIYSLECLSPSLNLKSSGEIIASLLPEAHIVKIHNIVDSEIAPPAIKKQTTNELFYTGANSQAKNKVKNFLKTLNFSGIDFEEMYLETKFAYSPN</sequence>
<dbReference type="Proteomes" id="UP000468990">
    <property type="component" value="Unassembled WGS sequence"/>
</dbReference>
<dbReference type="InterPro" id="IPR051267">
    <property type="entry name" value="STEAP_metalloreductase"/>
</dbReference>
<dbReference type="OrthoDB" id="663900at2"/>
<dbReference type="PANTHER" id="PTHR14239">
    <property type="entry name" value="DUDULIN-RELATED"/>
    <property type="match status" value="1"/>
</dbReference>
<dbReference type="GO" id="GO:0016491">
    <property type="term" value="F:oxidoreductase activity"/>
    <property type="evidence" value="ECO:0007669"/>
    <property type="project" value="UniProtKB-KW"/>
</dbReference>
<dbReference type="PANTHER" id="PTHR14239:SF10">
    <property type="entry name" value="REDUCTASE"/>
    <property type="match status" value="1"/>
</dbReference>
<dbReference type="InterPro" id="IPR028939">
    <property type="entry name" value="P5C_Rdtase_cat_N"/>
</dbReference>
<evidence type="ECO:0000313" key="3">
    <source>
        <dbReference type="EMBL" id="MRX68805.1"/>
    </source>
</evidence>
<dbReference type="SUPFAM" id="SSF51735">
    <property type="entry name" value="NAD(P)-binding Rossmann-fold domains"/>
    <property type="match status" value="1"/>
</dbReference>
<keyword evidence="1" id="KW-0560">Oxidoreductase</keyword>
<evidence type="ECO:0000256" key="1">
    <source>
        <dbReference type="ARBA" id="ARBA00023002"/>
    </source>
</evidence>
<name>A0A521DLL2_9FLAO</name>
<dbReference type="EMBL" id="WKKG01000006">
    <property type="protein sequence ID" value="MRX68805.1"/>
    <property type="molecule type" value="Genomic_DNA"/>
</dbReference>
<gene>
    <name evidence="3" type="ORF">GJU42_12595</name>
    <name evidence="4" type="ORF">SAMN06265349_103350</name>
</gene>
<dbReference type="InterPro" id="IPR036291">
    <property type="entry name" value="NAD(P)-bd_dom_sf"/>
</dbReference>
<proteinExistence type="predicted"/>
<organism evidence="4 5">
    <name type="scientific">Flavobacterium resistens</name>
    <dbReference type="NCBI Taxonomy" id="443612"/>
    <lineage>
        <taxon>Bacteria</taxon>
        <taxon>Pseudomonadati</taxon>
        <taxon>Bacteroidota</taxon>
        <taxon>Flavobacteriia</taxon>
        <taxon>Flavobacteriales</taxon>
        <taxon>Flavobacteriaceae</taxon>
        <taxon>Flavobacterium</taxon>
    </lineage>
</organism>
<reference evidence="3 6" key="2">
    <citation type="submission" date="2019-11" db="EMBL/GenBank/DDBJ databases">
        <title>Flavobacterium resistens genome.</title>
        <authorList>
            <person name="Wilson V.M."/>
            <person name="Newman J.D."/>
        </authorList>
    </citation>
    <scope>NUCLEOTIDE SEQUENCE [LARGE SCALE GENOMIC DNA]</scope>
    <source>
        <strain evidence="3 6">DSM 19382</strain>
    </source>
</reference>